<feature type="non-terminal residue" evidence="1">
    <location>
        <position position="61"/>
    </location>
</feature>
<dbReference type="AlphaFoldDB" id="A0A0R0C7W2"/>
<dbReference type="Proteomes" id="UP000051863">
    <property type="component" value="Unassembled WGS sequence"/>
</dbReference>
<reference evidence="1 2" key="1">
    <citation type="submission" date="2015-05" db="EMBL/GenBank/DDBJ databases">
        <title>Genome sequencing and analysis of members of genus Stenotrophomonas.</title>
        <authorList>
            <person name="Patil P.P."/>
            <person name="Midha S."/>
            <person name="Patil P.B."/>
        </authorList>
    </citation>
    <scope>NUCLEOTIDE SEQUENCE [LARGE SCALE GENOMIC DNA]</scope>
    <source>
        <strain evidence="1 2">DSM 18941</strain>
    </source>
</reference>
<evidence type="ECO:0000313" key="1">
    <source>
        <dbReference type="EMBL" id="KRG61192.1"/>
    </source>
</evidence>
<gene>
    <name evidence="1" type="ORF">ABB27_19120</name>
</gene>
<dbReference type="EMBL" id="LDJJ01000128">
    <property type="protein sequence ID" value="KRG61192.1"/>
    <property type="molecule type" value="Genomic_DNA"/>
</dbReference>
<organism evidence="1 2">
    <name type="scientific">Stenotrophomonas terrae</name>
    <dbReference type="NCBI Taxonomy" id="405446"/>
    <lineage>
        <taxon>Bacteria</taxon>
        <taxon>Pseudomonadati</taxon>
        <taxon>Pseudomonadota</taxon>
        <taxon>Gammaproteobacteria</taxon>
        <taxon>Lysobacterales</taxon>
        <taxon>Lysobacteraceae</taxon>
        <taxon>Stenotrophomonas</taxon>
    </lineage>
</organism>
<comment type="caution">
    <text evidence="1">The sequence shown here is derived from an EMBL/GenBank/DDBJ whole genome shotgun (WGS) entry which is preliminary data.</text>
</comment>
<protein>
    <recommendedName>
        <fullName evidence="3">Long-chain fatty acid--CoA ligase</fullName>
    </recommendedName>
</protein>
<name>A0A0R0C7W2_9GAMM</name>
<evidence type="ECO:0008006" key="3">
    <source>
        <dbReference type="Google" id="ProtNLM"/>
    </source>
</evidence>
<sequence>MTQERPWLQSYPAGVPAEIDVNEFHSVADVFNASVAKFRDRPAYSNFGKVLTYGEADVLVT</sequence>
<evidence type="ECO:0000313" key="2">
    <source>
        <dbReference type="Proteomes" id="UP000051863"/>
    </source>
</evidence>
<accession>A0A0R0C7W2</accession>
<keyword evidence="2" id="KW-1185">Reference proteome</keyword>
<proteinExistence type="predicted"/>